<dbReference type="PANTHER" id="PTHR23509:SF10">
    <property type="entry name" value="LD21067P"/>
    <property type="match status" value="1"/>
</dbReference>
<protein>
    <submittedName>
        <fullName evidence="2">Uncharacterized protein</fullName>
    </submittedName>
</protein>
<dbReference type="PANTHER" id="PTHR23509">
    <property type="entry name" value="PA-PL1 PHOSPHOLIPASE FAMILY"/>
    <property type="match status" value="1"/>
</dbReference>
<dbReference type="Proteomes" id="UP000887578">
    <property type="component" value="Unplaced"/>
</dbReference>
<dbReference type="InterPro" id="IPR058055">
    <property type="entry name" value="PA-PLA1"/>
</dbReference>
<dbReference type="GO" id="GO:0005737">
    <property type="term" value="C:cytoplasm"/>
    <property type="evidence" value="ECO:0007669"/>
    <property type="project" value="TreeGrafter"/>
</dbReference>
<accession>A0A914QDW3</accession>
<sequence length="238" mass="27533">MNGLFQVNDEFNKLIPIHWEKEKADWLLMRGGYIYEMPFTPPAMYFMNIKPDPDMEYYNQPVNLSPRPANFYSLTEFSCAEKNSDVPHIIFVIHGIGHHENEEGIVENANDIREGFINYLKKYHPTLPAPIIIPIAWRCGLPMDDKQIQASQSLKFEMAKNMGIIANEPLYYLAGYKDDIKNSLIDKLNSKFNDFKSRSPKVSLLAHSLGSVIAFDILNDKHVLDKKTRNKLKFDVRH</sequence>
<dbReference type="GO" id="GO:0004620">
    <property type="term" value="F:phospholipase activity"/>
    <property type="evidence" value="ECO:0007669"/>
    <property type="project" value="TreeGrafter"/>
</dbReference>
<name>A0A914QDW3_9BILA</name>
<evidence type="ECO:0000313" key="2">
    <source>
        <dbReference type="WBParaSite" id="PDA_v2.g29491.t1"/>
    </source>
</evidence>
<evidence type="ECO:0000313" key="1">
    <source>
        <dbReference type="Proteomes" id="UP000887578"/>
    </source>
</evidence>
<dbReference type="WBParaSite" id="PDA_v2.g29491.t1">
    <property type="protein sequence ID" value="PDA_v2.g29491.t1"/>
    <property type="gene ID" value="PDA_v2.g29491"/>
</dbReference>
<keyword evidence="1" id="KW-1185">Reference proteome</keyword>
<proteinExistence type="predicted"/>
<dbReference type="AlphaFoldDB" id="A0A914QDW3"/>
<organism evidence="1 2">
    <name type="scientific">Panagrolaimus davidi</name>
    <dbReference type="NCBI Taxonomy" id="227884"/>
    <lineage>
        <taxon>Eukaryota</taxon>
        <taxon>Metazoa</taxon>
        <taxon>Ecdysozoa</taxon>
        <taxon>Nematoda</taxon>
        <taxon>Chromadorea</taxon>
        <taxon>Rhabditida</taxon>
        <taxon>Tylenchina</taxon>
        <taxon>Panagrolaimomorpha</taxon>
        <taxon>Panagrolaimoidea</taxon>
        <taxon>Panagrolaimidae</taxon>
        <taxon>Panagrolaimus</taxon>
    </lineage>
</organism>
<reference evidence="2" key="1">
    <citation type="submission" date="2022-11" db="UniProtKB">
        <authorList>
            <consortium name="WormBaseParasite"/>
        </authorList>
    </citation>
    <scope>IDENTIFICATION</scope>
</reference>